<feature type="transmembrane region" description="Helical" evidence="11">
    <location>
        <begin position="104"/>
        <end position="126"/>
    </location>
</feature>
<keyword evidence="3 11" id="KW-0813">Transport</keyword>
<dbReference type="Gene3D" id="1.20.120.220">
    <property type="entry name" value="ATP synthase, F0 complex, subunit A"/>
    <property type="match status" value="1"/>
</dbReference>
<sequence length="247" mass="27235">MSVCPFIIIWKKGSGHLSNLSKDLSEALTIKTAFSFKIAGHTIAVSESVVVTWIIMAILIALAIFLTHGLKVKNPGKKQIFLESVMSAGYNLFYGILGDNGAGYIPYLLTVMFYLGFANLIGIIGFTPPTKDLNVTLALALMSIVLIEYSNAHHNGGKKFFKSFAEPLPLMTPFNIMEIGIRPLSLCMRLFGNVLGSFVVMELLKAVCPLFLPVPFSMYFDIFDGLIQMIVFVFLTALFMQEGLIDD</sequence>
<feature type="transmembrane region" description="Helical" evidence="11">
    <location>
        <begin position="50"/>
        <end position="68"/>
    </location>
</feature>
<comment type="caution">
    <text evidence="12">The sequence shown here is derived from an EMBL/GenBank/DDBJ whole genome shotgun (WGS) entry which is preliminary data.</text>
</comment>
<gene>
    <name evidence="11" type="primary">atpB</name>
    <name evidence="12" type="ORF">FRC53_03660</name>
</gene>
<evidence type="ECO:0000256" key="9">
    <source>
        <dbReference type="ARBA" id="ARBA00023136"/>
    </source>
</evidence>
<evidence type="ECO:0000313" key="13">
    <source>
        <dbReference type="Proteomes" id="UP000473648"/>
    </source>
</evidence>
<dbReference type="GO" id="GO:0046933">
    <property type="term" value="F:proton-transporting ATP synthase activity, rotational mechanism"/>
    <property type="evidence" value="ECO:0007669"/>
    <property type="project" value="UniProtKB-UniRule"/>
</dbReference>
<comment type="function">
    <text evidence="11">Key component of the proton channel; it plays a direct role in the translocation of protons across the membrane.</text>
</comment>
<evidence type="ECO:0000313" key="12">
    <source>
        <dbReference type="EMBL" id="MQM72522.1"/>
    </source>
</evidence>
<dbReference type="Proteomes" id="UP000473648">
    <property type="component" value="Unassembled WGS sequence"/>
</dbReference>
<feature type="transmembrane region" description="Helical" evidence="11">
    <location>
        <begin position="133"/>
        <end position="152"/>
    </location>
</feature>
<proteinExistence type="inferred from homology"/>
<keyword evidence="6 11" id="KW-0375">Hydrogen ion transport</keyword>
<keyword evidence="7 11" id="KW-1133">Transmembrane helix</keyword>
<dbReference type="GO" id="GO:0042777">
    <property type="term" value="P:proton motive force-driven plasma membrane ATP synthesis"/>
    <property type="evidence" value="ECO:0007669"/>
    <property type="project" value="TreeGrafter"/>
</dbReference>
<dbReference type="GO" id="GO:0005886">
    <property type="term" value="C:plasma membrane"/>
    <property type="evidence" value="ECO:0007669"/>
    <property type="project" value="UniProtKB-SubCell"/>
</dbReference>
<evidence type="ECO:0000256" key="11">
    <source>
        <dbReference type="HAMAP-Rule" id="MF_01393"/>
    </source>
</evidence>
<comment type="similarity">
    <text evidence="2 11">Belongs to the ATPase A chain family.</text>
</comment>
<evidence type="ECO:0000256" key="8">
    <source>
        <dbReference type="ARBA" id="ARBA00023065"/>
    </source>
</evidence>
<evidence type="ECO:0000256" key="3">
    <source>
        <dbReference type="ARBA" id="ARBA00022448"/>
    </source>
</evidence>
<keyword evidence="8 11" id="KW-0406">Ion transport</keyword>
<dbReference type="PRINTS" id="PR00123">
    <property type="entry name" value="ATPASEA"/>
</dbReference>
<dbReference type="InterPro" id="IPR000568">
    <property type="entry name" value="ATP_synth_F0_asu"/>
</dbReference>
<dbReference type="GO" id="GO:0045259">
    <property type="term" value="C:proton-transporting ATP synthase complex"/>
    <property type="evidence" value="ECO:0007669"/>
    <property type="project" value="UniProtKB-KW"/>
</dbReference>
<reference evidence="12" key="1">
    <citation type="journal article" date="2020" name="Appl. Environ. Microbiol.">
        <title>Medium-Chain Fatty Acid Synthesis by 'Candidatus Weimeria bifida' gen. nov., sp. nov., and 'Candidatus Pseudoramibacter fermentans' sp. nov.</title>
        <authorList>
            <person name="Scarborough M.J."/>
            <person name="Myers K.S."/>
            <person name="Donohue T.J."/>
            <person name="Noguera D.R."/>
        </authorList>
    </citation>
    <scope>NUCLEOTIDE SEQUENCE</scope>
    <source>
        <strain evidence="12">EUB1.1</strain>
    </source>
</reference>
<keyword evidence="11" id="KW-1003">Cell membrane</keyword>
<evidence type="ECO:0000256" key="6">
    <source>
        <dbReference type="ARBA" id="ARBA00022781"/>
    </source>
</evidence>
<dbReference type="SUPFAM" id="SSF81336">
    <property type="entry name" value="F1F0 ATP synthase subunit A"/>
    <property type="match status" value="1"/>
</dbReference>
<keyword evidence="5 11" id="KW-0812">Transmembrane</keyword>
<dbReference type="EMBL" id="VOGB01000004">
    <property type="protein sequence ID" value="MQM72522.1"/>
    <property type="molecule type" value="Genomic_DNA"/>
</dbReference>
<dbReference type="InterPro" id="IPR035908">
    <property type="entry name" value="F0_ATP_A_sf"/>
</dbReference>
<feature type="transmembrane region" description="Helical" evidence="11">
    <location>
        <begin position="219"/>
        <end position="240"/>
    </location>
</feature>
<name>A0A6L5GR18_9FIRM</name>
<evidence type="ECO:0000256" key="5">
    <source>
        <dbReference type="ARBA" id="ARBA00022692"/>
    </source>
</evidence>
<dbReference type="PANTHER" id="PTHR42823">
    <property type="entry name" value="ATP SYNTHASE SUBUNIT A, CHLOROPLASTIC"/>
    <property type="match status" value="1"/>
</dbReference>
<evidence type="ECO:0000256" key="10">
    <source>
        <dbReference type="ARBA" id="ARBA00023310"/>
    </source>
</evidence>
<keyword evidence="10 11" id="KW-0066">ATP synthesis</keyword>
<keyword evidence="4 11" id="KW-0138">CF(0)</keyword>
<dbReference type="Pfam" id="PF00119">
    <property type="entry name" value="ATP-synt_A"/>
    <property type="match status" value="1"/>
</dbReference>
<dbReference type="PANTHER" id="PTHR42823:SF3">
    <property type="entry name" value="ATP SYNTHASE SUBUNIT A, CHLOROPLASTIC"/>
    <property type="match status" value="1"/>
</dbReference>
<dbReference type="InterPro" id="IPR045082">
    <property type="entry name" value="ATP_syn_F0_a_bact/chloroplast"/>
</dbReference>
<evidence type="ECO:0000256" key="1">
    <source>
        <dbReference type="ARBA" id="ARBA00004141"/>
    </source>
</evidence>
<feature type="transmembrane region" description="Helical" evidence="11">
    <location>
        <begin position="80"/>
        <end position="98"/>
    </location>
</feature>
<evidence type="ECO:0000256" key="7">
    <source>
        <dbReference type="ARBA" id="ARBA00022989"/>
    </source>
</evidence>
<evidence type="ECO:0000256" key="2">
    <source>
        <dbReference type="ARBA" id="ARBA00006810"/>
    </source>
</evidence>
<organism evidence="12 13">
    <name type="scientific">Candidatus Pseudoramibacter fermentans</name>
    <dbReference type="NCBI Taxonomy" id="2594427"/>
    <lineage>
        <taxon>Bacteria</taxon>
        <taxon>Bacillati</taxon>
        <taxon>Bacillota</taxon>
        <taxon>Clostridia</taxon>
        <taxon>Eubacteriales</taxon>
        <taxon>Eubacteriaceae</taxon>
        <taxon>Pseudoramibacter</taxon>
    </lineage>
</organism>
<dbReference type="NCBIfam" id="NF004486">
    <property type="entry name" value="PRK05815.3-4"/>
    <property type="match status" value="1"/>
</dbReference>
<dbReference type="CDD" id="cd00310">
    <property type="entry name" value="ATP-synt_Fo_a_6"/>
    <property type="match status" value="1"/>
</dbReference>
<feature type="transmembrane region" description="Helical" evidence="11">
    <location>
        <begin position="190"/>
        <end position="212"/>
    </location>
</feature>
<dbReference type="HAMAP" id="MF_01393">
    <property type="entry name" value="ATP_synth_a_bact"/>
    <property type="match status" value="1"/>
</dbReference>
<comment type="subcellular location">
    <subcellularLocation>
        <location evidence="11">Cell membrane</location>
        <topology evidence="11">Multi-pass membrane protein</topology>
    </subcellularLocation>
    <subcellularLocation>
        <location evidence="1">Membrane</location>
        <topology evidence="1">Multi-pass membrane protein</topology>
    </subcellularLocation>
</comment>
<evidence type="ECO:0000256" key="4">
    <source>
        <dbReference type="ARBA" id="ARBA00022547"/>
    </source>
</evidence>
<keyword evidence="9 11" id="KW-0472">Membrane</keyword>
<keyword evidence="13" id="KW-1185">Reference proteome</keyword>
<dbReference type="AlphaFoldDB" id="A0A6L5GR18"/>
<protein>
    <recommendedName>
        <fullName evidence="11">ATP synthase subunit a</fullName>
    </recommendedName>
    <alternativeName>
        <fullName evidence="11">ATP synthase F0 sector subunit a</fullName>
    </alternativeName>
    <alternativeName>
        <fullName evidence="11">F-ATPase subunit 6</fullName>
    </alternativeName>
</protein>
<accession>A0A6L5GR18</accession>